<dbReference type="EMBL" id="CAJNOG010000065">
    <property type="protein sequence ID" value="CAF0877396.1"/>
    <property type="molecule type" value="Genomic_DNA"/>
</dbReference>
<evidence type="ECO:0000313" key="3">
    <source>
        <dbReference type="EMBL" id="CAF0877396.1"/>
    </source>
</evidence>
<dbReference type="InterPro" id="IPR046700">
    <property type="entry name" value="DUF6570"/>
</dbReference>
<protein>
    <recommendedName>
        <fullName evidence="2">DUF6570 domain-containing protein</fullName>
    </recommendedName>
</protein>
<accession>A0A813XWF6</accession>
<feature type="domain" description="DUF6570" evidence="2">
    <location>
        <begin position="124"/>
        <end position="237"/>
    </location>
</feature>
<dbReference type="Proteomes" id="UP000663845">
    <property type="component" value="Unassembled WGS sequence"/>
</dbReference>
<feature type="region of interest" description="Disordered" evidence="1">
    <location>
        <begin position="1"/>
        <end position="83"/>
    </location>
</feature>
<sequence>MEQEPNEIDKSDLDESTALENEESRKTKIKKRNRNSRPSQKNKKNRNSKPSQKNKKNRNSKPSKKNKKNRYTKPSAQIRNTAQLERVEETNIVFPSESNWSIFHPPIEENFESTQIHDVLKERNKLQISIIPEDLILGFMEQRAITLTHVYMSIIIIRGHQAALKGQVVHFHVDTDVTVEDLLPFPRCYEFLAVVQEKPIKNNQVTTTVTYSFSPVHVLKALFYLKQHNHLYKNKNIMKLHEIQEMFKCQPENIIPIRIIDSYAYNNSTTNSPIIEPSEILSGPKRVISCAENPTWQIEPYLEEKCYPWLYPLGKGGEADPERPIAISLRDYYKLRLKSSDNRWQKDPTWVFRALNMLQREDLRKSVNYHAKRKYRDGKMCYLIYPDIGVVIRGSAAYWAKARRHLRSIYAYNNSTTNSPIIEPSEILSGPKRVIPCAENPTWQIEPYLEEKCYPWLYPVGKGGEAEPERPIAINLRDYYKLRLKSSDNRWQKDPTWVFRALNMLQREDLRKSVNYHAKRKYRDGKMCYLIYPDIGVVIRGSAAYWAKARRHLRSMYATLGKPFIFLSINLQDDVEFLTNIDPNRFGTVHNPNCEAIDNLSDDEYLILINENPGLVARMCKRRMVAFEDYIKDKKHPFLIDFVVTQGI</sequence>
<comment type="caution">
    <text evidence="3">The sequence shown here is derived from an EMBL/GenBank/DDBJ whole genome shotgun (WGS) entry which is preliminary data.</text>
</comment>
<dbReference type="AlphaFoldDB" id="A0A813XWF6"/>
<organism evidence="3 4">
    <name type="scientific">Adineta steineri</name>
    <dbReference type="NCBI Taxonomy" id="433720"/>
    <lineage>
        <taxon>Eukaryota</taxon>
        <taxon>Metazoa</taxon>
        <taxon>Spiralia</taxon>
        <taxon>Gnathifera</taxon>
        <taxon>Rotifera</taxon>
        <taxon>Eurotatoria</taxon>
        <taxon>Bdelloidea</taxon>
        <taxon>Adinetida</taxon>
        <taxon>Adinetidae</taxon>
        <taxon>Adineta</taxon>
    </lineage>
</organism>
<dbReference type="Pfam" id="PF20209">
    <property type="entry name" value="DUF6570"/>
    <property type="match status" value="1"/>
</dbReference>
<feature type="compositionally biased region" description="Polar residues" evidence="1">
    <location>
        <begin position="72"/>
        <end position="83"/>
    </location>
</feature>
<evidence type="ECO:0000259" key="2">
    <source>
        <dbReference type="Pfam" id="PF20209"/>
    </source>
</evidence>
<gene>
    <name evidence="3" type="ORF">JYZ213_LOCUS9299</name>
</gene>
<name>A0A813XWF6_9BILA</name>
<evidence type="ECO:0000313" key="4">
    <source>
        <dbReference type="Proteomes" id="UP000663845"/>
    </source>
</evidence>
<evidence type="ECO:0000256" key="1">
    <source>
        <dbReference type="SAM" id="MobiDB-lite"/>
    </source>
</evidence>
<proteinExistence type="predicted"/>
<reference evidence="3" key="1">
    <citation type="submission" date="2021-02" db="EMBL/GenBank/DDBJ databases">
        <authorList>
            <person name="Nowell W R."/>
        </authorList>
    </citation>
    <scope>NUCLEOTIDE SEQUENCE</scope>
</reference>
<feature type="compositionally biased region" description="Basic residues" evidence="1">
    <location>
        <begin position="27"/>
        <end position="71"/>
    </location>
</feature>